<proteinExistence type="predicted"/>
<dbReference type="EMBL" id="CCSD01000096">
    <property type="protein sequence ID" value="CDZ91221.1"/>
    <property type="molecule type" value="Genomic_DNA"/>
</dbReference>
<evidence type="ECO:0000313" key="1">
    <source>
        <dbReference type="EMBL" id="CDZ91221.1"/>
    </source>
</evidence>
<dbReference type="eggNOG" id="ENOG503330B">
    <property type="taxonomic scope" value="Bacteria"/>
</dbReference>
<organism evidence="1 2">
    <name type="scientific">Rhodococcus ruber</name>
    <dbReference type="NCBI Taxonomy" id="1830"/>
    <lineage>
        <taxon>Bacteria</taxon>
        <taxon>Bacillati</taxon>
        <taxon>Actinomycetota</taxon>
        <taxon>Actinomycetes</taxon>
        <taxon>Mycobacteriales</taxon>
        <taxon>Nocardiaceae</taxon>
        <taxon>Rhodococcus</taxon>
    </lineage>
</organism>
<dbReference type="AlphaFoldDB" id="A0A098BU25"/>
<evidence type="ECO:0000313" key="2">
    <source>
        <dbReference type="Proteomes" id="UP000042997"/>
    </source>
</evidence>
<dbReference type="RefSeq" id="WP_010593027.1">
    <property type="nucleotide sequence ID" value="NZ_CP023714.1"/>
</dbReference>
<dbReference type="Proteomes" id="UP000042997">
    <property type="component" value="Unassembled WGS sequence"/>
</dbReference>
<sequence length="130" mass="13343">MRLPVLAVCCVLAGACGPGGADVPALPEEPTPVGATVFTARDDLVEPHPIPLRSWTRVDDDRIAVHFETGTPACFGVDATVGESDSAVTVALRGGTLPEAVDRACIMIAVTGVLELTLQAPLADRIVTAG</sequence>
<reference evidence="1 2" key="1">
    <citation type="journal article" date="2014" name="Genome Announc.">
        <title>Draft Genome Sequence of Propane- and Butane-Oxidizing Actinobacterium Rhodococcus ruber IEGM 231.</title>
        <authorList>
            <person name="Ivshina I.B."/>
            <person name="Kuyukina M.S."/>
            <person name="Krivoruchko A.V."/>
            <person name="Barbe V."/>
            <person name="Fischer C."/>
        </authorList>
    </citation>
    <scope>NUCLEOTIDE SEQUENCE [LARGE SCALE GENOMIC DNA]</scope>
</reference>
<dbReference type="OrthoDB" id="3383849at2"/>
<name>A0A098BU25_9NOCA</name>
<dbReference type="KEGG" id="rrz:CS378_21970"/>
<accession>A0A098BU25</accession>
<protein>
    <submittedName>
        <fullName evidence="1">Uncharacterized protein</fullName>
    </submittedName>
</protein>
<gene>
    <name evidence="1" type="ORF">RHRU231_810022</name>
</gene>
<dbReference type="PROSITE" id="PS51257">
    <property type="entry name" value="PROKAR_LIPOPROTEIN"/>
    <property type="match status" value="1"/>
</dbReference>